<dbReference type="Proteomes" id="UP000092876">
    <property type="component" value="Unassembled WGS sequence"/>
</dbReference>
<feature type="binding site" evidence="4">
    <location>
        <position position="198"/>
    </location>
    <ligand>
        <name>GMP</name>
        <dbReference type="ChEBI" id="CHEBI:58115"/>
    </ligand>
</feature>
<dbReference type="InterPro" id="IPR011611">
    <property type="entry name" value="PfkB_dom"/>
</dbReference>
<comment type="function">
    <text evidence="4">Catalyzes the phosphorylation of guanosine and inosine to GMP and IMP, respectively.</text>
</comment>
<dbReference type="Gene3D" id="3.40.1190.20">
    <property type="match status" value="1"/>
</dbReference>
<evidence type="ECO:0000256" key="1">
    <source>
        <dbReference type="ARBA" id="ARBA00010688"/>
    </source>
</evidence>
<dbReference type="Pfam" id="PF00294">
    <property type="entry name" value="PfkB"/>
    <property type="match status" value="1"/>
</dbReference>
<comment type="similarity">
    <text evidence="1 4">Belongs to the carbohydrate kinase PfkB family.</text>
</comment>
<dbReference type="GO" id="GO:0106366">
    <property type="term" value="F:guanosine kinase activity"/>
    <property type="evidence" value="ECO:0007669"/>
    <property type="project" value="InterPro"/>
</dbReference>
<accession>A0A1C3IQP7</accession>
<comment type="catalytic activity">
    <reaction evidence="4">
        <text>guanosine + ATP = GMP + ADP + H(+)</text>
        <dbReference type="Rhea" id="RHEA:27710"/>
        <dbReference type="ChEBI" id="CHEBI:15378"/>
        <dbReference type="ChEBI" id="CHEBI:16750"/>
        <dbReference type="ChEBI" id="CHEBI:30616"/>
        <dbReference type="ChEBI" id="CHEBI:58115"/>
        <dbReference type="ChEBI" id="CHEBI:456216"/>
        <dbReference type="EC" id="2.7.1.73"/>
    </reaction>
</comment>
<comment type="pathway">
    <text evidence="4">Purine metabolism; GMP biosynthesis via salvage pathway.</text>
</comment>
<dbReference type="InterPro" id="IPR046405">
    <property type="entry name" value="IngK"/>
</dbReference>
<dbReference type="GO" id="GO:0006166">
    <property type="term" value="P:purine ribonucleoside salvage"/>
    <property type="evidence" value="ECO:0007669"/>
    <property type="project" value="UniProtKB-KW"/>
</dbReference>
<comment type="catalytic activity">
    <reaction evidence="4">
        <text>inosine + ATP = IMP + ADP + H(+)</text>
        <dbReference type="Rhea" id="RHEA:21140"/>
        <dbReference type="ChEBI" id="CHEBI:15378"/>
        <dbReference type="ChEBI" id="CHEBI:17596"/>
        <dbReference type="ChEBI" id="CHEBI:30616"/>
        <dbReference type="ChEBI" id="CHEBI:58053"/>
        <dbReference type="ChEBI" id="CHEBI:456216"/>
        <dbReference type="EC" id="2.7.1.73"/>
    </reaction>
</comment>
<comment type="pathway">
    <text evidence="4">Purine metabolism; IMP biosynthesis via salvage pathway; IMP from inosine: step 1/1.</text>
</comment>
<name>A0A1C3IQP7_9VIBR</name>
<gene>
    <name evidence="6" type="primary">gsk_1</name>
    <name evidence="4" type="synonym">gsk</name>
    <name evidence="6" type="ORF">VAT7223_01815</name>
</gene>
<dbReference type="InterPro" id="IPR052700">
    <property type="entry name" value="Carb_kinase_PfkB-like"/>
</dbReference>
<feature type="domain" description="Carbohydrate kinase PfkB" evidence="5">
    <location>
        <begin position="140"/>
        <end position="293"/>
    </location>
</feature>
<dbReference type="PANTHER" id="PTHR43320">
    <property type="entry name" value="SUGAR KINASE"/>
    <property type="match status" value="1"/>
</dbReference>
<dbReference type="PANTHER" id="PTHR43320:SF3">
    <property type="entry name" value="CARBOHYDRATE KINASE PFKB DOMAIN-CONTAINING PROTEIN"/>
    <property type="match status" value="1"/>
</dbReference>
<dbReference type="UniPathway" id="UPA00909"/>
<dbReference type="RefSeq" id="WP_065678985.1">
    <property type="nucleotide sequence ID" value="NZ_AP025461.1"/>
</dbReference>
<evidence type="ECO:0000256" key="4">
    <source>
        <dbReference type="HAMAP-Rule" id="MF_02246"/>
    </source>
</evidence>
<comment type="cofactor">
    <cofactor evidence="4">
        <name>Mg(2+)</name>
        <dbReference type="ChEBI" id="CHEBI:18420"/>
    </cofactor>
</comment>
<dbReference type="NCBIfam" id="NF011655">
    <property type="entry name" value="PRK15074.1"/>
    <property type="match status" value="1"/>
</dbReference>
<evidence type="ECO:0000313" key="6">
    <source>
        <dbReference type="EMBL" id="SBS63749.1"/>
    </source>
</evidence>
<evidence type="ECO:0000313" key="7">
    <source>
        <dbReference type="Proteomes" id="UP000092876"/>
    </source>
</evidence>
<keyword evidence="4" id="KW-0547">Nucleotide-binding</keyword>
<dbReference type="GO" id="GO:0005524">
    <property type="term" value="F:ATP binding"/>
    <property type="evidence" value="ECO:0007669"/>
    <property type="project" value="UniProtKB-UniRule"/>
</dbReference>
<keyword evidence="3 4" id="KW-0418">Kinase</keyword>
<dbReference type="EMBL" id="FLQP01000023">
    <property type="protein sequence ID" value="SBS63749.1"/>
    <property type="molecule type" value="Genomic_DNA"/>
</dbReference>
<dbReference type="EC" id="2.7.1.73" evidence="4"/>
<evidence type="ECO:0000259" key="5">
    <source>
        <dbReference type="Pfam" id="PF00294"/>
    </source>
</evidence>
<feature type="binding site" evidence="4">
    <location>
        <begin position="284"/>
        <end position="289"/>
    </location>
    <ligand>
        <name>ATP</name>
        <dbReference type="ChEBI" id="CHEBI:30616"/>
    </ligand>
</feature>
<keyword evidence="4" id="KW-0067">ATP-binding</keyword>
<dbReference type="GO" id="GO:0008906">
    <property type="term" value="F:inosine kinase activity"/>
    <property type="evidence" value="ECO:0007669"/>
    <property type="project" value="UniProtKB-UniRule"/>
</dbReference>
<reference evidence="7" key="1">
    <citation type="submission" date="2016-06" db="EMBL/GenBank/DDBJ databases">
        <authorList>
            <person name="Rodrigo-Torres Lidia"/>
            <person name="Arahal R.David."/>
        </authorList>
    </citation>
    <scope>NUCLEOTIDE SEQUENCE [LARGE SCALE GENOMIC DNA]</scope>
    <source>
        <strain evidence="7">CECT 7223</strain>
    </source>
</reference>
<dbReference type="UniPathway" id="UPA00591">
    <property type="reaction ID" value="UER00647"/>
</dbReference>
<sequence length="434" mass="48683">MKFPGQRKSKHYFPTHARDPLVNQMQQTPKLHRATIVGVGQTIVDIEARVDNAFLEKYELSKGHSLVLEESKADALYEELVERGLITHQYPGDTIGNTLHNYSVLADSKSVLLGVMSKKIEVGSFGYRYLCRTSSRMNLNHLQTVDGPIGRCYTLISEDGERTFAINEGHMNQLLPESIPEKVFEKASALVVSSYLMRGKPEDPMPKAVQKAIEYAKAHNVPVVLTLGTKYVIEGNAEWWQEYLKENVTIVAMNEDEGEALTGEKDPLLAANKALEWVDLVLCTAGPIGLYMAGYTDEPAKRETTLPLLPGNIPEFNKFEFSRAMRKQDCQDPVKVYSHIGPYLGGPREIKNTNGAGDGALSALLHDMAANSYHHVNVPNSEKHEHSCLTYSSLSQICKYSNRVSYEVLTQHSPRLSRALPEREDSLEETYWDR</sequence>
<dbReference type="AlphaFoldDB" id="A0A1C3IQP7"/>
<feature type="binding site" evidence="4">
    <location>
        <position position="402"/>
    </location>
    <ligand>
        <name>ATP</name>
        <dbReference type="ChEBI" id="CHEBI:30616"/>
    </ligand>
</feature>
<feature type="binding site" evidence="4">
    <location>
        <position position="357"/>
    </location>
    <ligand>
        <name>ATP</name>
        <dbReference type="ChEBI" id="CHEBI:30616"/>
    </ligand>
</feature>
<keyword evidence="4" id="KW-0660">Purine salvage</keyword>
<keyword evidence="4" id="KW-0460">Magnesium</keyword>
<evidence type="ECO:0000256" key="2">
    <source>
        <dbReference type="ARBA" id="ARBA00022679"/>
    </source>
</evidence>
<proteinExistence type="inferred from homology"/>
<dbReference type="InterPro" id="IPR029056">
    <property type="entry name" value="Ribokinase-like"/>
</dbReference>
<dbReference type="GO" id="GO:0032264">
    <property type="term" value="P:IMP salvage"/>
    <property type="evidence" value="ECO:0007669"/>
    <property type="project" value="UniProtKB-UniRule"/>
</dbReference>
<dbReference type="SUPFAM" id="SSF53613">
    <property type="entry name" value="Ribokinase-like"/>
    <property type="match status" value="1"/>
</dbReference>
<dbReference type="HAMAP" id="MF_02246">
    <property type="entry name" value="Gua_Ino_kinase"/>
    <property type="match status" value="1"/>
</dbReference>
<dbReference type="GeneID" id="94235599"/>
<keyword evidence="2 4" id="KW-0808">Transferase</keyword>
<comment type="caution">
    <text evidence="4">Lacks conserved residue(s) required for the propagation of feature annotation.</text>
</comment>
<dbReference type="GO" id="GO:0032263">
    <property type="term" value="P:GMP salvage"/>
    <property type="evidence" value="ECO:0007669"/>
    <property type="project" value="UniProtKB-UniRule"/>
</dbReference>
<protein>
    <recommendedName>
        <fullName evidence="4">Guanosine-inosine kinase</fullName>
        <ecNumber evidence="4">2.7.1.73</ecNumber>
    </recommendedName>
</protein>
<organism evidence="6 7">
    <name type="scientific">Vibrio atlanticus</name>
    <dbReference type="NCBI Taxonomy" id="693153"/>
    <lineage>
        <taxon>Bacteria</taxon>
        <taxon>Pseudomonadati</taxon>
        <taxon>Pseudomonadota</taxon>
        <taxon>Gammaproteobacteria</taxon>
        <taxon>Vibrionales</taxon>
        <taxon>Vibrionaceae</taxon>
        <taxon>Vibrio</taxon>
    </lineage>
</organism>
<evidence type="ECO:0000256" key="3">
    <source>
        <dbReference type="ARBA" id="ARBA00022777"/>
    </source>
</evidence>